<organism evidence="1">
    <name type="scientific">Siphoviridae sp. ctZro7</name>
    <dbReference type="NCBI Taxonomy" id="2825561"/>
    <lineage>
        <taxon>Viruses</taxon>
        <taxon>Duplodnaviria</taxon>
        <taxon>Heunggongvirae</taxon>
        <taxon>Uroviricota</taxon>
        <taxon>Caudoviricetes</taxon>
    </lineage>
</organism>
<protein>
    <submittedName>
        <fullName evidence="1">Uncharacterized protein</fullName>
    </submittedName>
</protein>
<evidence type="ECO:0000313" key="1">
    <source>
        <dbReference type="EMBL" id="DAE09171.1"/>
    </source>
</evidence>
<name>A0A8S5PRP0_9CAUD</name>
<proteinExistence type="predicted"/>
<accession>A0A8S5PRP0</accession>
<dbReference type="EMBL" id="BK015483">
    <property type="protein sequence ID" value="DAE09171.1"/>
    <property type="molecule type" value="Genomic_DNA"/>
</dbReference>
<sequence>MKKIEIGMKVYCDIHSQSREHVVTHLYEDRGVAGIDNSFYWPISQCFPCSEITLPKQRS</sequence>
<reference evidence="1" key="1">
    <citation type="journal article" date="2021" name="Proc. Natl. Acad. Sci. U.S.A.">
        <title>A Catalog of Tens of Thousands of Viruses from Human Metagenomes Reveals Hidden Associations with Chronic Diseases.</title>
        <authorList>
            <person name="Tisza M.J."/>
            <person name="Buck C.B."/>
        </authorList>
    </citation>
    <scope>NUCLEOTIDE SEQUENCE</scope>
    <source>
        <strain evidence="1">CtZro7</strain>
    </source>
</reference>